<accession>A0A9X1PGR4</accession>
<protein>
    <submittedName>
        <fullName evidence="1">Uncharacterized protein</fullName>
    </submittedName>
</protein>
<gene>
    <name evidence="1" type="ORF">LXM26_00385</name>
</gene>
<dbReference type="AlphaFoldDB" id="A0A9X1PGR4"/>
<dbReference type="RefSeq" id="WP_234652231.1">
    <property type="nucleotide sequence ID" value="NZ_CP094997.1"/>
</dbReference>
<keyword evidence="2" id="KW-1185">Reference proteome</keyword>
<sequence length="55" mass="6467">MENNEQLELSKETVRLLKEAVALLEELAAANRPRKRKIEDFRVTQFILDRRASLL</sequence>
<comment type="caution">
    <text evidence="1">The sequence shown here is derived from an EMBL/GenBank/DDBJ whole genome shotgun (WGS) entry which is preliminary data.</text>
</comment>
<dbReference type="EMBL" id="JAJTTC010000001">
    <property type="protein sequence ID" value="MCF0059930.1"/>
    <property type="molecule type" value="Genomic_DNA"/>
</dbReference>
<evidence type="ECO:0000313" key="1">
    <source>
        <dbReference type="EMBL" id="MCF0059930.1"/>
    </source>
</evidence>
<proteinExistence type="predicted"/>
<dbReference type="Proteomes" id="UP001139000">
    <property type="component" value="Unassembled WGS sequence"/>
</dbReference>
<evidence type="ECO:0000313" key="2">
    <source>
        <dbReference type="Proteomes" id="UP001139000"/>
    </source>
</evidence>
<reference evidence="1" key="1">
    <citation type="submission" date="2021-12" db="EMBL/GenBank/DDBJ databases">
        <title>Novel species in genus Dyadobacter.</title>
        <authorList>
            <person name="Ma C."/>
        </authorList>
    </citation>
    <scope>NUCLEOTIDE SEQUENCE</scope>
    <source>
        <strain evidence="1">LJ419</strain>
    </source>
</reference>
<organism evidence="1 2">
    <name type="scientific">Dyadobacter chenwenxiniae</name>
    <dbReference type="NCBI Taxonomy" id="2906456"/>
    <lineage>
        <taxon>Bacteria</taxon>
        <taxon>Pseudomonadati</taxon>
        <taxon>Bacteroidota</taxon>
        <taxon>Cytophagia</taxon>
        <taxon>Cytophagales</taxon>
        <taxon>Spirosomataceae</taxon>
        <taxon>Dyadobacter</taxon>
    </lineage>
</organism>
<name>A0A9X1PGR4_9BACT</name>